<evidence type="ECO:0000256" key="5">
    <source>
        <dbReference type="SAM" id="SignalP"/>
    </source>
</evidence>
<dbReference type="SUPFAM" id="SSF48264">
    <property type="entry name" value="Cytochrome P450"/>
    <property type="match status" value="1"/>
</dbReference>
<sequence length="515" mass="58541">MGMAYSLLLSFLLLALATLLFLKKRKRKSQDGYKLPPGSMGWPYVGETLQLYSEDPNVFFASKQKRYGEIFKTHLLGYPCVMLASPEAARFVLVTQAHLFKPTYPRSKERMIGPRALFFHQGDYHMRLRKLVQGSLSPDALRGRVRDIERIVISMLESWVGQEVRTFHAMKKLSFDVGILTIFGGRLDERYKVELKRNYFIVDKGYNSFPTYIPGTPYHKAIQVSKDSDRPASSLPASLLLYLQPVLVLFRVKARKRLRGILSEIMKERRTKGVTENDLLGCLMDSRDERGEHLNDDQIADNIIGVLFAAQDTTASVMTWVLKFLHDHPKLLESVRVRTPKHRVMISSRTNLLAGTLIGPRHRFHVGGANGDPGEQRVWKSTPDMGANAKHGSNSQGYLIPKGWKVMPLFRNIHHNPEFFREPRVFDPSRFEVAPKPNTFLPFGNGVHACPGNELAKLEMLILIHHLVTKYRWEIVGHQGEVEYCPFPVPKHGLPAKLWRVAGGSEEAGQGRPRA</sequence>
<gene>
    <name evidence="6" type="ORF">C4D60_Mb09t13950</name>
</gene>
<dbReference type="EMBL" id="PYDT01000010">
    <property type="protein sequence ID" value="THU47291.1"/>
    <property type="molecule type" value="Genomic_DNA"/>
</dbReference>
<accession>A0A4S8IGD1</accession>
<keyword evidence="5" id="KW-0732">Signal</keyword>
<evidence type="ECO:0000256" key="3">
    <source>
        <dbReference type="PIRSR" id="PIRSR602401-1"/>
    </source>
</evidence>
<dbReference type="InterPro" id="IPR036396">
    <property type="entry name" value="Cyt_P450_sf"/>
</dbReference>
<proteinExistence type="inferred from homology"/>
<dbReference type="Gene3D" id="1.10.630.10">
    <property type="entry name" value="Cytochrome P450"/>
    <property type="match status" value="2"/>
</dbReference>
<keyword evidence="2 3" id="KW-0408">Iron</keyword>
<evidence type="ECO:0000256" key="1">
    <source>
        <dbReference type="ARBA" id="ARBA00022723"/>
    </source>
</evidence>
<dbReference type="AlphaFoldDB" id="A0A4S8IGD1"/>
<feature type="signal peptide" evidence="5">
    <location>
        <begin position="1"/>
        <end position="17"/>
    </location>
</feature>
<dbReference type="Proteomes" id="UP000317650">
    <property type="component" value="Chromosome 9"/>
</dbReference>
<keyword evidence="4" id="KW-0503">Monooxygenase</keyword>
<keyword evidence="4" id="KW-0560">Oxidoreductase</keyword>
<dbReference type="GO" id="GO:0020037">
    <property type="term" value="F:heme binding"/>
    <property type="evidence" value="ECO:0007669"/>
    <property type="project" value="InterPro"/>
</dbReference>
<reference evidence="6 7" key="1">
    <citation type="journal article" date="2019" name="Nat. Plants">
        <title>Genome sequencing of Musa balbisiana reveals subgenome evolution and function divergence in polyploid bananas.</title>
        <authorList>
            <person name="Yao X."/>
        </authorList>
    </citation>
    <scope>NUCLEOTIDE SEQUENCE [LARGE SCALE GENOMIC DNA]</scope>
    <source>
        <strain evidence="7">cv. DH-PKW</strain>
        <tissue evidence="6">Leaves</tissue>
    </source>
</reference>
<evidence type="ECO:0000313" key="7">
    <source>
        <dbReference type="Proteomes" id="UP000317650"/>
    </source>
</evidence>
<dbReference type="PRINTS" id="PR00385">
    <property type="entry name" value="P450"/>
</dbReference>
<dbReference type="InterPro" id="IPR002401">
    <property type="entry name" value="Cyt_P450_E_grp-I"/>
</dbReference>
<keyword evidence="3 4" id="KW-0349">Heme</keyword>
<comment type="similarity">
    <text evidence="4">Belongs to the cytochrome P450 family.</text>
</comment>
<dbReference type="PRINTS" id="PR00463">
    <property type="entry name" value="EP450I"/>
</dbReference>
<dbReference type="GO" id="GO:0016125">
    <property type="term" value="P:sterol metabolic process"/>
    <property type="evidence" value="ECO:0007669"/>
    <property type="project" value="TreeGrafter"/>
</dbReference>
<feature type="chain" id="PRO_5021034644" description="Abscisic acid 8'-hydroxylase 3" evidence="5">
    <location>
        <begin position="18"/>
        <end position="515"/>
    </location>
</feature>
<evidence type="ECO:0000256" key="4">
    <source>
        <dbReference type="RuleBase" id="RU000461"/>
    </source>
</evidence>
<dbReference type="Pfam" id="PF00067">
    <property type="entry name" value="p450"/>
    <property type="match status" value="2"/>
</dbReference>
<comment type="cofactor">
    <cofactor evidence="3">
        <name>heme</name>
        <dbReference type="ChEBI" id="CHEBI:30413"/>
    </cofactor>
</comment>
<keyword evidence="7" id="KW-1185">Reference proteome</keyword>
<dbReference type="STRING" id="52838.A0A4S8IGD1"/>
<dbReference type="GO" id="GO:0005506">
    <property type="term" value="F:iron ion binding"/>
    <property type="evidence" value="ECO:0007669"/>
    <property type="project" value="InterPro"/>
</dbReference>
<comment type="caution">
    <text evidence="6">The sequence shown here is derived from an EMBL/GenBank/DDBJ whole genome shotgun (WGS) entry which is preliminary data.</text>
</comment>
<evidence type="ECO:0008006" key="8">
    <source>
        <dbReference type="Google" id="ProtNLM"/>
    </source>
</evidence>
<keyword evidence="1 3" id="KW-0479">Metal-binding</keyword>
<dbReference type="PROSITE" id="PS00086">
    <property type="entry name" value="CYTOCHROME_P450"/>
    <property type="match status" value="1"/>
</dbReference>
<dbReference type="InterPro" id="IPR017972">
    <property type="entry name" value="Cyt_P450_CS"/>
</dbReference>
<evidence type="ECO:0000313" key="6">
    <source>
        <dbReference type="EMBL" id="THU47291.1"/>
    </source>
</evidence>
<dbReference type="InterPro" id="IPR001128">
    <property type="entry name" value="Cyt_P450"/>
</dbReference>
<dbReference type="PANTHER" id="PTHR24286:SF376">
    <property type="entry name" value="ABSCISIC ACID 8'-HYDROXYLASE 4"/>
    <property type="match status" value="1"/>
</dbReference>
<feature type="binding site" description="axial binding residue" evidence="3">
    <location>
        <position position="450"/>
    </location>
    <ligand>
        <name>heme</name>
        <dbReference type="ChEBI" id="CHEBI:30413"/>
    </ligand>
    <ligandPart>
        <name>Fe</name>
        <dbReference type="ChEBI" id="CHEBI:18248"/>
    </ligandPart>
</feature>
<dbReference type="PANTHER" id="PTHR24286">
    <property type="entry name" value="CYTOCHROME P450 26"/>
    <property type="match status" value="1"/>
</dbReference>
<name>A0A4S8IGD1_MUSBA</name>
<protein>
    <recommendedName>
        <fullName evidence="8">Abscisic acid 8'-hydroxylase 3</fullName>
    </recommendedName>
</protein>
<evidence type="ECO:0000256" key="2">
    <source>
        <dbReference type="ARBA" id="ARBA00023004"/>
    </source>
</evidence>
<dbReference type="GO" id="GO:0010295">
    <property type="term" value="F:(+)-abscisic acid 8'-hydroxylase activity"/>
    <property type="evidence" value="ECO:0007669"/>
    <property type="project" value="TreeGrafter"/>
</dbReference>
<organism evidence="6 7">
    <name type="scientific">Musa balbisiana</name>
    <name type="common">Banana</name>
    <dbReference type="NCBI Taxonomy" id="52838"/>
    <lineage>
        <taxon>Eukaryota</taxon>
        <taxon>Viridiplantae</taxon>
        <taxon>Streptophyta</taxon>
        <taxon>Embryophyta</taxon>
        <taxon>Tracheophyta</taxon>
        <taxon>Spermatophyta</taxon>
        <taxon>Magnoliopsida</taxon>
        <taxon>Liliopsida</taxon>
        <taxon>Zingiberales</taxon>
        <taxon>Musaceae</taxon>
        <taxon>Musa</taxon>
    </lineage>
</organism>